<dbReference type="PANTHER" id="PTHR33734:SF22">
    <property type="entry name" value="MEMBRANE-BOUND LYTIC MUREIN TRANSGLYCOSYLASE D"/>
    <property type="match status" value="1"/>
</dbReference>
<dbReference type="SMART" id="SM00701">
    <property type="entry name" value="PGRP"/>
    <property type="match status" value="1"/>
</dbReference>
<dbReference type="CDD" id="cd06583">
    <property type="entry name" value="PGRP"/>
    <property type="match status" value="1"/>
</dbReference>
<comment type="caution">
    <text evidence="2">The sequence shown here is derived from an EMBL/GenBank/DDBJ whole genome shotgun (WGS) entry which is preliminary data.</text>
</comment>
<name>A0A7W3T075_9ACTN</name>
<dbReference type="Gene3D" id="3.10.350.10">
    <property type="entry name" value="LysM domain"/>
    <property type="match status" value="2"/>
</dbReference>
<feature type="domain" description="LysM" evidence="1">
    <location>
        <begin position="225"/>
        <end position="270"/>
    </location>
</feature>
<evidence type="ECO:0000313" key="3">
    <source>
        <dbReference type="Proteomes" id="UP000530234"/>
    </source>
</evidence>
<keyword evidence="3" id="KW-1185">Reference proteome</keyword>
<evidence type="ECO:0000313" key="2">
    <source>
        <dbReference type="EMBL" id="MBB0228507.1"/>
    </source>
</evidence>
<evidence type="ECO:0000259" key="1">
    <source>
        <dbReference type="PROSITE" id="PS51782"/>
    </source>
</evidence>
<gene>
    <name evidence="2" type="ORF">FOE67_03035</name>
</gene>
<dbReference type="AlphaFoldDB" id="A0A7W3T075"/>
<dbReference type="EMBL" id="VKHS01000031">
    <property type="protein sequence ID" value="MBB0228507.1"/>
    <property type="molecule type" value="Genomic_DNA"/>
</dbReference>
<dbReference type="InterPro" id="IPR018392">
    <property type="entry name" value="LysM"/>
</dbReference>
<dbReference type="InterPro" id="IPR006619">
    <property type="entry name" value="PGRP_domain_met/bac"/>
</dbReference>
<dbReference type="SMART" id="SM00257">
    <property type="entry name" value="LysM"/>
    <property type="match status" value="2"/>
</dbReference>
<dbReference type="GO" id="GO:0008270">
    <property type="term" value="F:zinc ion binding"/>
    <property type="evidence" value="ECO:0007669"/>
    <property type="project" value="InterPro"/>
</dbReference>
<sequence>MDLVSRSGWGARPFRTPAGATPYGRARLGVKVHYLGSAYSDRPHTQCPGYIRSVQAQHMDGNGWSDIAYSFVVCTHGTVYEGRGLERRNAANGNTSLNDAHYAVCALLGASGLTEPPDAQLHGMRDAIEHCRARGPAGGEISRHADGFATACPGPALTSWVRAGAPRPSSGGPSGFHVVQRGETLSGIARHHGTTWQELHTLNRELIGPDPGRITPGQRLLLPGGTHTVRAGETLSGIATAYPGVTWQQIAQANRIPAPYTIHPGQRLTIPAQRSAPV</sequence>
<feature type="domain" description="LysM" evidence="1">
    <location>
        <begin position="175"/>
        <end position="222"/>
    </location>
</feature>
<dbReference type="RefSeq" id="WP_182660177.1">
    <property type="nucleotide sequence ID" value="NZ_VKHS01000031.1"/>
</dbReference>
<accession>A0A7W3T075</accession>
<feature type="non-terminal residue" evidence="2">
    <location>
        <position position="278"/>
    </location>
</feature>
<dbReference type="CDD" id="cd00118">
    <property type="entry name" value="LysM"/>
    <property type="match status" value="2"/>
</dbReference>
<proteinExistence type="predicted"/>
<dbReference type="SUPFAM" id="SSF54106">
    <property type="entry name" value="LysM domain"/>
    <property type="match status" value="2"/>
</dbReference>
<dbReference type="PROSITE" id="PS51782">
    <property type="entry name" value="LYSM"/>
    <property type="match status" value="2"/>
</dbReference>
<reference evidence="3" key="1">
    <citation type="submission" date="2019-10" db="EMBL/GenBank/DDBJ databases">
        <title>Streptomyces sp. nov., a novel actinobacterium isolated from alkaline environment.</title>
        <authorList>
            <person name="Golinska P."/>
        </authorList>
    </citation>
    <scope>NUCLEOTIDE SEQUENCE [LARGE SCALE GENOMIC DNA]</scope>
    <source>
        <strain evidence="3">DSM 42108</strain>
    </source>
</reference>
<dbReference type="Proteomes" id="UP000530234">
    <property type="component" value="Unassembled WGS sequence"/>
</dbReference>
<dbReference type="GO" id="GO:0008745">
    <property type="term" value="F:N-acetylmuramoyl-L-alanine amidase activity"/>
    <property type="evidence" value="ECO:0007669"/>
    <property type="project" value="InterPro"/>
</dbReference>
<dbReference type="SUPFAM" id="SSF55846">
    <property type="entry name" value="N-acetylmuramoyl-L-alanine amidase-like"/>
    <property type="match status" value="1"/>
</dbReference>
<dbReference type="PANTHER" id="PTHR33734">
    <property type="entry name" value="LYSM DOMAIN-CONTAINING GPI-ANCHORED PROTEIN 2"/>
    <property type="match status" value="1"/>
</dbReference>
<dbReference type="Gene3D" id="3.40.80.10">
    <property type="entry name" value="Peptidoglycan recognition protein-like"/>
    <property type="match status" value="1"/>
</dbReference>
<dbReference type="InterPro" id="IPR036505">
    <property type="entry name" value="Amidase/PGRP_sf"/>
</dbReference>
<protein>
    <submittedName>
        <fullName evidence="2">LysM peptidoglycan-binding domain-containing protein</fullName>
    </submittedName>
</protein>
<dbReference type="InterPro" id="IPR002502">
    <property type="entry name" value="Amidase_domain"/>
</dbReference>
<organism evidence="2 3">
    <name type="scientific">Streptomyces calidiresistens</name>
    <dbReference type="NCBI Taxonomy" id="1485586"/>
    <lineage>
        <taxon>Bacteria</taxon>
        <taxon>Bacillati</taxon>
        <taxon>Actinomycetota</taxon>
        <taxon>Actinomycetes</taxon>
        <taxon>Kitasatosporales</taxon>
        <taxon>Streptomycetaceae</taxon>
        <taxon>Streptomyces</taxon>
    </lineage>
</organism>
<dbReference type="GO" id="GO:0009253">
    <property type="term" value="P:peptidoglycan catabolic process"/>
    <property type="evidence" value="ECO:0007669"/>
    <property type="project" value="InterPro"/>
</dbReference>
<dbReference type="InterPro" id="IPR036779">
    <property type="entry name" value="LysM_dom_sf"/>
</dbReference>
<dbReference type="Pfam" id="PF01476">
    <property type="entry name" value="LysM"/>
    <property type="match status" value="2"/>
</dbReference>